<name>A0A6U2IBU4_9STRA</name>
<dbReference type="SUPFAM" id="SSF88659">
    <property type="entry name" value="Sigma3 and sigma4 domains of RNA polymerase sigma factors"/>
    <property type="match status" value="2"/>
</dbReference>
<dbReference type="InterPro" id="IPR007624">
    <property type="entry name" value="RNA_pol_sigma70_r3"/>
</dbReference>
<dbReference type="EMBL" id="HBED01045693">
    <property type="protein sequence ID" value="CAD8324582.1"/>
    <property type="molecule type" value="Transcribed_RNA"/>
</dbReference>
<proteinExistence type="inferred from homology"/>
<feature type="domain" description="RNA polymerase sigma-70 region 3" evidence="3">
    <location>
        <begin position="21"/>
        <end position="100"/>
    </location>
</feature>
<evidence type="ECO:0008006" key="7">
    <source>
        <dbReference type="Google" id="ProtNLM"/>
    </source>
</evidence>
<dbReference type="EMBL" id="HBED01045682">
    <property type="protein sequence ID" value="CAD8324575.1"/>
    <property type="molecule type" value="Transcribed_RNA"/>
</dbReference>
<gene>
    <name evidence="5" type="ORF">TDUB1175_LOCUS22995</name>
    <name evidence="6" type="ORF">TDUB1175_LOCUS23002</name>
</gene>
<feature type="domain" description="RNA polymerase sigma-70 region 4" evidence="4">
    <location>
        <begin position="119"/>
        <end position="169"/>
    </location>
</feature>
<evidence type="ECO:0000259" key="4">
    <source>
        <dbReference type="Pfam" id="PF04545"/>
    </source>
</evidence>
<feature type="region of interest" description="Disordered" evidence="2">
    <location>
        <begin position="176"/>
        <end position="214"/>
    </location>
</feature>
<accession>A0A6U2IBU4</accession>
<dbReference type="GO" id="GO:0006352">
    <property type="term" value="P:DNA-templated transcription initiation"/>
    <property type="evidence" value="ECO:0007669"/>
    <property type="project" value="InterPro"/>
</dbReference>
<dbReference type="Gene3D" id="1.10.10.10">
    <property type="entry name" value="Winged helix-like DNA-binding domain superfamily/Winged helix DNA-binding domain"/>
    <property type="match status" value="2"/>
</dbReference>
<evidence type="ECO:0000256" key="1">
    <source>
        <dbReference type="ARBA" id="ARBA00007788"/>
    </source>
</evidence>
<dbReference type="GO" id="GO:0003700">
    <property type="term" value="F:DNA-binding transcription factor activity"/>
    <property type="evidence" value="ECO:0007669"/>
    <property type="project" value="InterPro"/>
</dbReference>
<evidence type="ECO:0000256" key="2">
    <source>
        <dbReference type="SAM" id="MobiDB-lite"/>
    </source>
</evidence>
<dbReference type="InterPro" id="IPR013324">
    <property type="entry name" value="RNA_pol_sigma_r3/r4-like"/>
</dbReference>
<dbReference type="Pfam" id="PF04539">
    <property type="entry name" value="Sigma70_r3"/>
    <property type="match status" value="1"/>
</dbReference>
<evidence type="ECO:0000259" key="3">
    <source>
        <dbReference type="Pfam" id="PF04539"/>
    </source>
</evidence>
<comment type="similarity">
    <text evidence="1">Belongs to the sigma-70 factor family.</text>
</comment>
<evidence type="ECO:0000313" key="5">
    <source>
        <dbReference type="EMBL" id="CAD8324575.1"/>
    </source>
</evidence>
<dbReference type="InterPro" id="IPR007630">
    <property type="entry name" value="RNA_pol_sigma70_r4"/>
</dbReference>
<sequence length="230" mass="24925">MLRSIADTSRVIRLPAHVHSKLGTIRRARQDLEKDLGRPPTDDELSDHLDLPVDKLRLYAGSALNVLSLESPVGSPSSRSLDDRRRALGDVIASHAPTPEEDALSRSFRGEVRAAVEGCLSDRERDVLVLRFGLEDGTPRSVGDTARELGLSRDRVRTVEARALNKLRHPRRNRGLMEYVNGGGGGSGEDRYGQMDDEEVARPAPGPPAAGGAGAVDYVVGSSPESLWSF</sequence>
<dbReference type="CDD" id="cd06171">
    <property type="entry name" value="Sigma70_r4"/>
    <property type="match status" value="1"/>
</dbReference>
<dbReference type="InterPro" id="IPR050239">
    <property type="entry name" value="Sigma-70_RNA_pol_init_factors"/>
</dbReference>
<dbReference type="InterPro" id="IPR036388">
    <property type="entry name" value="WH-like_DNA-bd_sf"/>
</dbReference>
<dbReference type="Pfam" id="PF04545">
    <property type="entry name" value="Sigma70_r4"/>
    <property type="match status" value="1"/>
</dbReference>
<reference evidence="5" key="1">
    <citation type="submission" date="2021-01" db="EMBL/GenBank/DDBJ databases">
        <authorList>
            <person name="Corre E."/>
            <person name="Pelletier E."/>
            <person name="Niang G."/>
            <person name="Scheremetjew M."/>
            <person name="Finn R."/>
            <person name="Kale V."/>
            <person name="Holt S."/>
            <person name="Cochrane G."/>
            <person name="Meng A."/>
            <person name="Brown T."/>
            <person name="Cohen L."/>
        </authorList>
    </citation>
    <scope>NUCLEOTIDE SEQUENCE</scope>
    <source>
        <strain evidence="5">CCMP147</strain>
    </source>
</reference>
<evidence type="ECO:0000313" key="6">
    <source>
        <dbReference type="EMBL" id="CAD8324582.1"/>
    </source>
</evidence>
<dbReference type="PANTHER" id="PTHR30603">
    <property type="entry name" value="RNA POLYMERASE SIGMA FACTOR RPO"/>
    <property type="match status" value="1"/>
</dbReference>
<dbReference type="PANTHER" id="PTHR30603:SF47">
    <property type="entry name" value="RNA POLYMERASE SIGMA FACTOR SIGD, CHLOROPLASTIC"/>
    <property type="match status" value="1"/>
</dbReference>
<protein>
    <recommendedName>
        <fullName evidence="7">RNA polymerase sigma-70 domain-containing protein</fullName>
    </recommendedName>
</protein>
<dbReference type="AlphaFoldDB" id="A0A6U2IBU4"/>
<organism evidence="5">
    <name type="scientific">Pseudictyota dubia</name>
    <dbReference type="NCBI Taxonomy" id="2749911"/>
    <lineage>
        <taxon>Eukaryota</taxon>
        <taxon>Sar</taxon>
        <taxon>Stramenopiles</taxon>
        <taxon>Ochrophyta</taxon>
        <taxon>Bacillariophyta</taxon>
        <taxon>Mediophyceae</taxon>
        <taxon>Biddulphiophycidae</taxon>
        <taxon>Eupodiscales</taxon>
        <taxon>Odontellaceae</taxon>
        <taxon>Pseudictyota</taxon>
    </lineage>
</organism>